<evidence type="ECO:0000313" key="9">
    <source>
        <dbReference type="Proteomes" id="UP001597055"/>
    </source>
</evidence>
<feature type="domain" description="Cytochrome C biogenesis protein transmembrane" evidence="7">
    <location>
        <begin position="12"/>
        <end position="219"/>
    </location>
</feature>
<gene>
    <name evidence="8" type="ORF">ACFQ0P_15925</name>
</gene>
<comment type="similarity">
    <text evidence="2">Belongs to the DsbD family.</text>
</comment>
<keyword evidence="4 6" id="KW-1133">Transmembrane helix</keyword>
<name>A0ABW3ALM2_9MICO</name>
<dbReference type="PANTHER" id="PTHR31272:SF4">
    <property type="entry name" value="CYTOCHROME C-TYPE BIOGENESIS PROTEIN HI_1454-RELATED"/>
    <property type="match status" value="1"/>
</dbReference>
<comment type="subcellular location">
    <subcellularLocation>
        <location evidence="1">Membrane</location>
        <topology evidence="1">Multi-pass membrane protein</topology>
    </subcellularLocation>
</comment>
<feature type="transmembrane region" description="Helical" evidence="6">
    <location>
        <begin position="12"/>
        <end position="36"/>
    </location>
</feature>
<proteinExistence type="inferred from homology"/>
<keyword evidence="5 6" id="KW-0472">Membrane</keyword>
<protein>
    <submittedName>
        <fullName evidence="8">Cytochrome c biogenesis CcdA family protein</fullName>
    </submittedName>
</protein>
<feature type="transmembrane region" description="Helical" evidence="6">
    <location>
        <begin position="180"/>
        <end position="205"/>
    </location>
</feature>
<feature type="transmembrane region" description="Helical" evidence="6">
    <location>
        <begin position="140"/>
        <end position="168"/>
    </location>
</feature>
<feature type="transmembrane region" description="Helical" evidence="6">
    <location>
        <begin position="70"/>
        <end position="99"/>
    </location>
</feature>
<dbReference type="EMBL" id="JBHTII010000002">
    <property type="protein sequence ID" value="MFD0791882.1"/>
    <property type="molecule type" value="Genomic_DNA"/>
</dbReference>
<keyword evidence="9" id="KW-1185">Reference proteome</keyword>
<feature type="transmembrane region" description="Helical" evidence="6">
    <location>
        <begin position="105"/>
        <end position="128"/>
    </location>
</feature>
<evidence type="ECO:0000256" key="1">
    <source>
        <dbReference type="ARBA" id="ARBA00004141"/>
    </source>
</evidence>
<dbReference type="Proteomes" id="UP001597055">
    <property type="component" value="Unassembled WGS sequence"/>
</dbReference>
<comment type="caution">
    <text evidence="8">The sequence shown here is derived from an EMBL/GenBank/DDBJ whole genome shotgun (WGS) entry which is preliminary data.</text>
</comment>
<dbReference type="PANTHER" id="PTHR31272">
    <property type="entry name" value="CYTOCHROME C-TYPE BIOGENESIS PROTEIN HI_1454-RELATED"/>
    <property type="match status" value="1"/>
</dbReference>
<keyword evidence="3 6" id="KW-0812">Transmembrane</keyword>
<dbReference type="Pfam" id="PF02683">
    <property type="entry name" value="DsbD_TM"/>
    <property type="match status" value="1"/>
</dbReference>
<dbReference type="InterPro" id="IPR003834">
    <property type="entry name" value="Cyt_c_assmbl_TM_dom"/>
</dbReference>
<evidence type="ECO:0000256" key="5">
    <source>
        <dbReference type="ARBA" id="ARBA00023136"/>
    </source>
</evidence>
<feature type="transmembrane region" description="Helical" evidence="6">
    <location>
        <begin position="226"/>
        <end position="251"/>
    </location>
</feature>
<reference evidence="9" key="1">
    <citation type="journal article" date="2019" name="Int. J. Syst. Evol. Microbiol.">
        <title>The Global Catalogue of Microorganisms (GCM) 10K type strain sequencing project: providing services to taxonomists for standard genome sequencing and annotation.</title>
        <authorList>
            <consortium name="The Broad Institute Genomics Platform"/>
            <consortium name="The Broad Institute Genome Sequencing Center for Infectious Disease"/>
            <person name="Wu L."/>
            <person name="Ma J."/>
        </authorList>
    </citation>
    <scope>NUCLEOTIDE SEQUENCE [LARGE SCALE GENOMIC DNA]</scope>
    <source>
        <strain evidence="9">CCUG 54523</strain>
    </source>
</reference>
<evidence type="ECO:0000256" key="6">
    <source>
        <dbReference type="SAM" id="Phobius"/>
    </source>
</evidence>
<dbReference type="RefSeq" id="WP_204979607.1">
    <property type="nucleotide sequence ID" value="NZ_JBHTII010000002.1"/>
</dbReference>
<evidence type="ECO:0000256" key="3">
    <source>
        <dbReference type="ARBA" id="ARBA00022692"/>
    </source>
</evidence>
<evidence type="ECO:0000256" key="2">
    <source>
        <dbReference type="ARBA" id="ARBA00006143"/>
    </source>
</evidence>
<sequence>MNPGALIMDGGLWVALPLAMIAGLISFVSPCVLPLVPGYLGYLGGATAGQDSAATPSTAIVPVRGERARLLLGVSLFIAGFTVVFVAVTVLGGTFGYLLLQYSNVLTRIFGVVITVLGLVFIGFFGLAQRTIRPRFRSRAGLVGAPLLGFALGVGWTPCIGPTLAAILSMSWNLGDPARAGLLGLAYSVGLGIPFLLLALGWGWASRSVGFLRRHIRALNIIGGSLLVLLGLLMVTGLWTAIMSALQQVVINVPLPL</sequence>
<evidence type="ECO:0000259" key="7">
    <source>
        <dbReference type="Pfam" id="PF02683"/>
    </source>
</evidence>
<dbReference type="InterPro" id="IPR051790">
    <property type="entry name" value="Cytochrome_c-biogenesis_DsbD"/>
</dbReference>
<evidence type="ECO:0000256" key="4">
    <source>
        <dbReference type="ARBA" id="ARBA00022989"/>
    </source>
</evidence>
<organism evidence="8 9">
    <name type="scientific">Microbacterium insulae</name>
    <dbReference type="NCBI Taxonomy" id="483014"/>
    <lineage>
        <taxon>Bacteria</taxon>
        <taxon>Bacillati</taxon>
        <taxon>Actinomycetota</taxon>
        <taxon>Actinomycetes</taxon>
        <taxon>Micrococcales</taxon>
        <taxon>Microbacteriaceae</taxon>
        <taxon>Microbacterium</taxon>
    </lineage>
</organism>
<evidence type="ECO:0000313" key="8">
    <source>
        <dbReference type="EMBL" id="MFD0791882.1"/>
    </source>
</evidence>
<accession>A0ABW3ALM2</accession>